<dbReference type="Pfam" id="PF11361">
    <property type="entry name" value="DUF3159"/>
    <property type="match status" value="1"/>
</dbReference>
<dbReference type="RefSeq" id="WP_190268863.1">
    <property type="nucleotide sequence ID" value="NZ_BAABAD010000005.1"/>
</dbReference>
<keyword evidence="1" id="KW-0812">Transmembrane</keyword>
<feature type="transmembrane region" description="Helical" evidence="1">
    <location>
        <begin position="74"/>
        <end position="92"/>
    </location>
</feature>
<keyword evidence="1" id="KW-1133">Transmembrane helix</keyword>
<evidence type="ECO:0000313" key="2">
    <source>
        <dbReference type="EMBL" id="MBD1322568.1"/>
    </source>
</evidence>
<accession>A0ABR7WIJ7</accession>
<evidence type="ECO:0000313" key="3">
    <source>
        <dbReference type="Proteomes" id="UP000602395"/>
    </source>
</evidence>
<feature type="transmembrane region" description="Helical" evidence="1">
    <location>
        <begin position="47"/>
        <end position="67"/>
    </location>
</feature>
<keyword evidence="3" id="KW-1185">Reference proteome</keyword>
<organism evidence="2 3">
    <name type="scientific">Gordonia hankookensis</name>
    <dbReference type="NCBI Taxonomy" id="589403"/>
    <lineage>
        <taxon>Bacteria</taxon>
        <taxon>Bacillati</taxon>
        <taxon>Actinomycetota</taxon>
        <taxon>Actinomycetes</taxon>
        <taxon>Mycobacteriales</taxon>
        <taxon>Gordoniaceae</taxon>
        <taxon>Gordonia</taxon>
    </lineage>
</organism>
<feature type="transmembrane region" description="Helical" evidence="1">
    <location>
        <begin position="147"/>
        <end position="165"/>
    </location>
</feature>
<dbReference type="EMBL" id="JACWMS010000006">
    <property type="protein sequence ID" value="MBD1322568.1"/>
    <property type="molecule type" value="Genomic_DNA"/>
</dbReference>
<name>A0ABR7WIJ7_9ACTN</name>
<feature type="transmembrane region" description="Helical" evidence="1">
    <location>
        <begin position="177"/>
        <end position="201"/>
    </location>
</feature>
<gene>
    <name evidence="2" type="ORF">IDF66_23560</name>
</gene>
<dbReference type="PIRSF" id="PIRSF010219">
    <property type="entry name" value="UCP010219"/>
    <property type="match status" value="1"/>
</dbReference>
<keyword evidence="1" id="KW-0472">Membrane</keyword>
<evidence type="ECO:0000256" key="1">
    <source>
        <dbReference type="SAM" id="Phobius"/>
    </source>
</evidence>
<comment type="caution">
    <text evidence="2">The sequence shown here is derived from an EMBL/GenBank/DDBJ whole genome shotgun (WGS) entry which is preliminary data.</text>
</comment>
<protein>
    <submittedName>
        <fullName evidence="2">DUF3159 domain-containing protein</fullName>
    </submittedName>
</protein>
<dbReference type="Proteomes" id="UP000602395">
    <property type="component" value="Unassembled WGS sequence"/>
</dbReference>
<feature type="transmembrane region" description="Helical" evidence="1">
    <location>
        <begin position="21"/>
        <end position="41"/>
    </location>
</feature>
<proteinExistence type="predicted"/>
<reference evidence="2 3" key="1">
    <citation type="submission" date="2020-09" db="EMBL/GenBank/DDBJ databases">
        <title>Novel species in genus Gordonia.</title>
        <authorList>
            <person name="Zhang G."/>
        </authorList>
    </citation>
    <scope>NUCLEOTIDE SEQUENCE [LARGE SCALE GENOMIC DNA]</scope>
    <source>
        <strain evidence="2 3">ON-33</strain>
    </source>
</reference>
<dbReference type="InterPro" id="IPR016566">
    <property type="entry name" value="UCP010219"/>
</dbReference>
<sequence length="226" mass="23817">MIDQKRRDDNKPDTGQLLLDQLGGTSGMIYTAIPVVVFVIANSIAPLPITIGVAIAVAIAIAVLRVVRGEQLMAALGGVFGVVAAGAVAGATGSADGYFLIGIWASLAGAVITGASLIARRPVTGLLWNAMHGNRHRWHQDRPVRRAHDIATLTLTVLFTARFIVQDQLYDADATGWLGVSRIGMGFPLLALALVVVVWAFRRSTRRLAEDDDGQGDAAGPAQTAD</sequence>
<feature type="transmembrane region" description="Helical" evidence="1">
    <location>
        <begin position="98"/>
        <end position="119"/>
    </location>
</feature>